<dbReference type="InterPro" id="IPR041164">
    <property type="entry name" value="LDcluster4"/>
</dbReference>
<dbReference type="EMBL" id="CP048620">
    <property type="protein sequence ID" value="QPJ66117.1"/>
    <property type="molecule type" value="Genomic_DNA"/>
</dbReference>
<name>A0A7T0C400_9BACT</name>
<dbReference type="Pfam" id="PF18306">
    <property type="entry name" value="LDcluster4"/>
    <property type="match status" value="1"/>
</dbReference>
<protein>
    <submittedName>
        <fullName evidence="1">Molybdenum cofactor carrier protein</fullName>
    </submittedName>
</protein>
<sequence length="182" mass="19527">MPEPERAPEKSIAVIGSGSEPHLALTIPLGKLIADSGFHLISGGGAGSMRAVSESFVSQAQRMGKCIGILPSSADCNTPEKRSLYCPPQNYPNDCIEICIRTHLPLSGAHGKETASRNHLVVLSADKIIALPGSEGTRCEIELALEYKKELLLLDPDGIWSDYYDLADHTSAMEQVAEWLGA</sequence>
<dbReference type="AlphaFoldDB" id="A0A7T0C400"/>
<evidence type="ECO:0000313" key="2">
    <source>
        <dbReference type="Proteomes" id="UP000594464"/>
    </source>
</evidence>
<dbReference type="Proteomes" id="UP000594464">
    <property type="component" value="Chromosome"/>
</dbReference>
<organism evidence="1 2">
    <name type="scientific">Candidatus Nitrohelix vancouverensis</name>
    <dbReference type="NCBI Taxonomy" id="2705534"/>
    <lineage>
        <taxon>Bacteria</taxon>
        <taxon>Pseudomonadati</taxon>
        <taxon>Nitrospinota/Tectimicrobiota group</taxon>
        <taxon>Nitrospinota</taxon>
        <taxon>Nitrospinia</taxon>
        <taxon>Nitrospinales</taxon>
        <taxon>Nitrospinaceae</taxon>
        <taxon>Candidatus Nitrohelix</taxon>
    </lineage>
</organism>
<accession>A0A7T0C400</accession>
<dbReference type="KEGG" id="nva:G3M78_12220"/>
<reference evidence="2" key="1">
    <citation type="submission" date="2020-02" db="EMBL/GenBank/DDBJ databases">
        <title>Genomic and physiological characterization of two novel Nitrospinaceae genera.</title>
        <authorList>
            <person name="Mueller A.J."/>
            <person name="Jung M.-Y."/>
            <person name="Strachan C.R."/>
            <person name="Herbold C.W."/>
            <person name="Kirkegaard R.H."/>
            <person name="Daims H."/>
        </authorList>
    </citation>
    <scope>NUCLEOTIDE SEQUENCE [LARGE SCALE GENOMIC DNA]</scope>
</reference>
<gene>
    <name evidence="1" type="ORF">G3M78_12220</name>
</gene>
<proteinExistence type="predicted"/>
<evidence type="ECO:0000313" key="1">
    <source>
        <dbReference type="EMBL" id="QPJ66117.1"/>
    </source>
</evidence>
<dbReference type="SUPFAM" id="SSF102405">
    <property type="entry name" value="MCP/YpsA-like"/>
    <property type="match status" value="1"/>
</dbReference>
<dbReference type="Gene3D" id="3.40.50.450">
    <property type="match status" value="1"/>
</dbReference>